<keyword evidence="4" id="KW-1133">Transmembrane helix</keyword>
<dbReference type="SMART" id="SM00397">
    <property type="entry name" value="t_SNARE"/>
    <property type="match status" value="1"/>
</dbReference>
<proteinExistence type="inferred from homology"/>
<feature type="domain" description="T-SNARE coiled-coil homology" evidence="5">
    <location>
        <begin position="231"/>
        <end position="293"/>
    </location>
</feature>
<dbReference type="GO" id="GO:0005484">
    <property type="term" value="F:SNAP receptor activity"/>
    <property type="evidence" value="ECO:0007669"/>
    <property type="project" value="TreeGrafter"/>
</dbReference>
<dbReference type="InterPro" id="IPR045242">
    <property type="entry name" value="Syntaxin"/>
</dbReference>
<dbReference type="SUPFAM" id="SSF47661">
    <property type="entry name" value="t-snare proteins"/>
    <property type="match status" value="1"/>
</dbReference>
<dbReference type="GO" id="GO:0000149">
    <property type="term" value="F:SNARE binding"/>
    <property type="evidence" value="ECO:0007669"/>
    <property type="project" value="TreeGrafter"/>
</dbReference>
<keyword evidence="4" id="KW-0472">Membrane</keyword>
<dbReference type="GO" id="GO:0006886">
    <property type="term" value="P:intracellular protein transport"/>
    <property type="evidence" value="ECO:0007669"/>
    <property type="project" value="TreeGrafter"/>
</dbReference>
<evidence type="ECO:0000259" key="5">
    <source>
        <dbReference type="PROSITE" id="PS50192"/>
    </source>
</evidence>
<keyword evidence="4" id="KW-0812">Transmembrane</keyword>
<evidence type="ECO:0000256" key="1">
    <source>
        <dbReference type="ARBA" id="ARBA00009063"/>
    </source>
</evidence>
<dbReference type="EMBL" id="BRXY01000050">
    <property type="protein sequence ID" value="GMH57957.1"/>
    <property type="molecule type" value="Genomic_DNA"/>
</dbReference>
<sequence>MSFSDSNASDNALDKPLLGEDWKKDDEPAKVKSQIPVMMQNYSSAINRVELTTKALSVEEPSTKANATARKRMHAAIDEANAISKSIYAAFKSDENSLASLLQSAEESGDNVTTKSPQEVAGSAMNSATNYGKKLLVGRDRAARANHNKLRRDFQQEMMRLEKATKQGEDLEREIVMRISAASRGSNTSFSTLNNTIDDESHLLGGNDSDENDVAMSGAKTKKYKAQDFSEALVSERHREIEQIQGSMVKVNEVYNDLANLVDEQQIEIDDIEQNILASQERTQAGYSQLEKATDLQKSSGRCMRWLLLVVLVSAVVCIGILYGPQIMSSSKK</sequence>
<evidence type="ECO:0000256" key="3">
    <source>
        <dbReference type="SAM" id="MobiDB-lite"/>
    </source>
</evidence>
<dbReference type="GO" id="GO:0012505">
    <property type="term" value="C:endomembrane system"/>
    <property type="evidence" value="ECO:0007669"/>
    <property type="project" value="TreeGrafter"/>
</dbReference>
<reference evidence="7" key="1">
    <citation type="journal article" date="2023" name="Commun. Biol.">
        <title>Genome analysis of Parmales, the sister group of diatoms, reveals the evolutionary specialization of diatoms from phago-mixotrophs to photoautotrophs.</title>
        <authorList>
            <person name="Ban H."/>
            <person name="Sato S."/>
            <person name="Yoshikawa S."/>
            <person name="Yamada K."/>
            <person name="Nakamura Y."/>
            <person name="Ichinomiya M."/>
            <person name="Sato N."/>
            <person name="Blanc-Mathieu R."/>
            <person name="Endo H."/>
            <person name="Kuwata A."/>
            <person name="Ogata H."/>
        </authorList>
    </citation>
    <scope>NUCLEOTIDE SEQUENCE [LARGE SCALE GENOMIC DNA]</scope>
    <source>
        <strain evidence="7">NIES 3701</strain>
    </source>
</reference>
<gene>
    <name evidence="6" type="ORF">TrST_g7720</name>
</gene>
<protein>
    <recommendedName>
        <fullName evidence="5">t-SNARE coiled-coil homology domain-containing protein</fullName>
    </recommendedName>
</protein>
<dbReference type="Pfam" id="PF05739">
    <property type="entry name" value="SNARE"/>
    <property type="match status" value="1"/>
</dbReference>
<feature type="coiled-coil region" evidence="2">
    <location>
        <begin position="255"/>
        <end position="282"/>
    </location>
</feature>
<keyword evidence="7" id="KW-1185">Reference proteome</keyword>
<feature type="coiled-coil region" evidence="2">
    <location>
        <begin position="144"/>
        <end position="174"/>
    </location>
</feature>
<name>A0A9W6ZP50_9STRA</name>
<feature type="transmembrane region" description="Helical" evidence="4">
    <location>
        <begin position="306"/>
        <end position="324"/>
    </location>
</feature>
<feature type="region of interest" description="Disordered" evidence="3">
    <location>
        <begin position="1"/>
        <end position="29"/>
    </location>
</feature>
<dbReference type="PROSITE" id="PS50192">
    <property type="entry name" value="T_SNARE"/>
    <property type="match status" value="1"/>
</dbReference>
<evidence type="ECO:0000256" key="4">
    <source>
        <dbReference type="SAM" id="Phobius"/>
    </source>
</evidence>
<organism evidence="6 7">
    <name type="scientific">Triparma strigata</name>
    <dbReference type="NCBI Taxonomy" id="1606541"/>
    <lineage>
        <taxon>Eukaryota</taxon>
        <taxon>Sar</taxon>
        <taxon>Stramenopiles</taxon>
        <taxon>Ochrophyta</taxon>
        <taxon>Bolidophyceae</taxon>
        <taxon>Parmales</taxon>
        <taxon>Triparmaceae</taxon>
        <taxon>Triparma</taxon>
    </lineage>
</organism>
<dbReference type="OrthoDB" id="199607at2759"/>
<dbReference type="InterPro" id="IPR010989">
    <property type="entry name" value="SNARE"/>
</dbReference>
<dbReference type="GO" id="GO:0031201">
    <property type="term" value="C:SNARE complex"/>
    <property type="evidence" value="ECO:0007669"/>
    <property type="project" value="TreeGrafter"/>
</dbReference>
<feature type="compositionally biased region" description="Basic and acidic residues" evidence="3">
    <location>
        <begin position="17"/>
        <end position="29"/>
    </location>
</feature>
<dbReference type="GO" id="GO:0006906">
    <property type="term" value="P:vesicle fusion"/>
    <property type="evidence" value="ECO:0007669"/>
    <property type="project" value="TreeGrafter"/>
</dbReference>
<evidence type="ECO:0000256" key="2">
    <source>
        <dbReference type="SAM" id="Coils"/>
    </source>
</evidence>
<dbReference type="CDD" id="cd15840">
    <property type="entry name" value="SNARE_Qa"/>
    <property type="match status" value="1"/>
</dbReference>
<dbReference type="PANTHER" id="PTHR19957:SF38">
    <property type="entry name" value="LD27581P"/>
    <property type="match status" value="1"/>
</dbReference>
<dbReference type="GO" id="GO:0048278">
    <property type="term" value="P:vesicle docking"/>
    <property type="evidence" value="ECO:0007669"/>
    <property type="project" value="TreeGrafter"/>
</dbReference>
<comment type="caution">
    <text evidence="6">The sequence shown here is derived from an EMBL/GenBank/DDBJ whole genome shotgun (WGS) entry which is preliminary data.</text>
</comment>
<dbReference type="Proteomes" id="UP001165085">
    <property type="component" value="Unassembled WGS sequence"/>
</dbReference>
<feature type="compositionally biased region" description="Polar residues" evidence="3">
    <location>
        <begin position="1"/>
        <end position="10"/>
    </location>
</feature>
<keyword evidence="2" id="KW-0175">Coiled coil</keyword>
<evidence type="ECO:0000313" key="7">
    <source>
        <dbReference type="Proteomes" id="UP001165085"/>
    </source>
</evidence>
<dbReference type="Gene3D" id="1.20.5.110">
    <property type="match status" value="1"/>
</dbReference>
<dbReference type="InterPro" id="IPR000727">
    <property type="entry name" value="T_SNARE_dom"/>
</dbReference>
<comment type="similarity">
    <text evidence="1">Belongs to the syntaxin family.</text>
</comment>
<accession>A0A9W6ZP50</accession>
<dbReference type="PANTHER" id="PTHR19957">
    <property type="entry name" value="SYNTAXIN"/>
    <property type="match status" value="1"/>
</dbReference>
<dbReference type="AlphaFoldDB" id="A0A9W6ZP50"/>
<evidence type="ECO:0000313" key="6">
    <source>
        <dbReference type="EMBL" id="GMH57957.1"/>
    </source>
</evidence>